<keyword evidence="3" id="KW-1185">Reference proteome</keyword>
<dbReference type="Proteomes" id="UP001152795">
    <property type="component" value="Unassembled WGS sequence"/>
</dbReference>
<sequence>MVPFLVTNDSLEYPILGYNVIEELIKPMNTSDIQSAHIATVQASFQGFDEKALLELVRLIQSARANELCTIKSPKNDFVIPAKKTFKVNCRANTGPVEETTLVLFEPDELTTWPNGLSVHQTVTTVKQGSTSQVKIDVTNTTNHDIVVRKYTVLGSLQLIKSIIPVRSEVGRKVTQRKTTNSNSHTIPSEFNGERNSRTRQYK</sequence>
<organism evidence="2 3">
    <name type="scientific">Paramuricea clavata</name>
    <name type="common">Red gorgonian</name>
    <name type="synonym">Violescent sea-whip</name>
    <dbReference type="NCBI Taxonomy" id="317549"/>
    <lineage>
        <taxon>Eukaryota</taxon>
        <taxon>Metazoa</taxon>
        <taxon>Cnidaria</taxon>
        <taxon>Anthozoa</taxon>
        <taxon>Octocorallia</taxon>
        <taxon>Malacalcyonacea</taxon>
        <taxon>Plexauridae</taxon>
        <taxon>Paramuricea</taxon>
    </lineage>
</organism>
<name>A0A6S7K7E2_PARCT</name>
<evidence type="ECO:0000313" key="2">
    <source>
        <dbReference type="EMBL" id="CAB4023692.1"/>
    </source>
</evidence>
<dbReference type="EMBL" id="CACRXK020012629">
    <property type="protein sequence ID" value="CAB4023692.1"/>
    <property type="molecule type" value="Genomic_DNA"/>
</dbReference>
<proteinExistence type="predicted"/>
<comment type="caution">
    <text evidence="2">The sequence shown here is derived from an EMBL/GenBank/DDBJ whole genome shotgun (WGS) entry which is preliminary data.</text>
</comment>
<evidence type="ECO:0000313" key="3">
    <source>
        <dbReference type="Proteomes" id="UP001152795"/>
    </source>
</evidence>
<dbReference type="OrthoDB" id="4369127at2759"/>
<reference evidence="2" key="1">
    <citation type="submission" date="2020-04" db="EMBL/GenBank/DDBJ databases">
        <authorList>
            <person name="Alioto T."/>
            <person name="Alioto T."/>
            <person name="Gomez Garrido J."/>
        </authorList>
    </citation>
    <scope>NUCLEOTIDE SEQUENCE</scope>
    <source>
        <strain evidence="2">A484AB</strain>
    </source>
</reference>
<feature type="region of interest" description="Disordered" evidence="1">
    <location>
        <begin position="171"/>
        <end position="203"/>
    </location>
</feature>
<protein>
    <submittedName>
        <fullName evidence="2">Uncharacterized protein</fullName>
    </submittedName>
</protein>
<feature type="compositionally biased region" description="Polar residues" evidence="1">
    <location>
        <begin position="177"/>
        <end position="189"/>
    </location>
</feature>
<evidence type="ECO:0000256" key="1">
    <source>
        <dbReference type="SAM" id="MobiDB-lite"/>
    </source>
</evidence>
<gene>
    <name evidence="2" type="ORF">PACLA_8A051301</name>
</gene>
<dbReference type="AlphaFoldDB" id="A0A6S7K7E2"/>
<accession>A0A6S7K7E2</accession>